<accession>A0A553PAA5</accession>
<reference evidence="2 3" key="1">
    <citation type="journal article" date="2018" name="Nat. Ecol. Evol.">
        <title>Genomic signatures of mitonuclear coevolution across populations of Tigriopus californicus.</title>
        <authorList>
            <person name="Barreto F.S."/>
            <person name="Watson E.T."/>
            <person name="Lima T.G."/>
            <person name="Willett C.S."/>
            <person name="Edmands S."/>
            <person name="Li W."/>
            <person name="Burton R.S."/>
        </authorList>
    </citation>
    <scope>NUCLEOTIDE SEQUENCE [LARGE SCALE GENOMIC DNA]</scope>
    <source>
        <strain evidence="2 3">San Diego</strain>
    </source>
</reference>
<proteinExistence type="predicted"/>
<dbReference type="Pfam" id="PF00089">
    <property type="entry name" value="Trypsin"/>
    <property type="match status" value="1"/>
</dbReference>
<evidence type="ECO:0000313" key="3">
    <source>
        <dbReference type="Proteomes" id="UP000318571"/>
    </source>
</evidence>
<dbReference type="InterPro" id="IPR033116">
    <property type="entry name" value="TRYPSIN_SER"/>
</dbReference>
<dbReference type="Proteomes" id="UP000318571">
    <property type="component" value="Chromosome 2"/>
</dbReference>
<name>A0A553PAA5_TIGCA</name>
<keyword evidence="3" id="KW-1185">Reference proteome</keyword>
<dbReference type="InterPro" id="IPR001254">
    <property type="entry name" value="Trypsin_dom"/>
</dbReference>
<dbReference type="GO" id="GO:0006508">
    <property type="term" value="P:proteolysis"/>
    <property type="evidence" value="ECO:0007669"/>
    <property type="project" value="InterPro"/>
</dbReference>
<dbReference type="InterPro" id="IPR043504">
    <property type="entry name" value="Peptidase_S1_PA_chymotrypsin"/>
</dbReference>
<gene>
    <name evidence="2" type="ORF">TCAL_08680</name>
</gene>
<dbReference type="Gene3D" id="2.40.10.10">
    <property type="entry name" value="Trypsin-like serine proteases"/>
    <property type="match status" value="1"/>
</dbReference>
<comment type="caution">
    <text evidence="2">The sequence shown here is derived from an EMBL/GenBank/DDBJ whole genome shotgun (WGS) entry which is preliminary data.</text>
</comment>
<dbReference type="SUPFAM" id="SSF50494">
    <property type="entry name" value="Trypsin-like serine proteases"/>
    <property type="match status" value="1"/>
</dbReference>
<dbReference type="AlphaFoldDB" id="A0A553PAA5"/>
<feature type="domain" description="Peptidase S1" evidence="1">
    <location>
        <begin position="3"/>
        <end position="88"/>
    </location>
</feature>
<protein>
    <recommendedName>
        <fullName evidence="1">Peptidase S1 domain-containing protein</fullName>
    </recommendedName>
</protein>
<dbReference type="STRING" id="6832.A0A553PAA5"/>
<dbReference type="PROSITE" id="PS00135">
    <property type="entry name" value="TRYPSIN_SER"/>
    <property type="match status" value="1"/>
</dbReference>
<organism evidence="2 3">
    <name type="scientific">Tigriopus californicus</name>
    <name type="common">Marine copepod</name>
    <dbReference type="NCBI Taxonomy" id="6832"/>
    <lineage>
        <taxon>Eukaryota</taxon>
        <taxon>Metazoa</taxon>
        <taxon>Ecdysozoa</taxon>
        <taxon>Arthropoda</taxon>
        <taxon>Crustacea</taxon>
        <taxon>Multicrustacea</taxon>
        <taxon>Hexanauplia</taxon>
        <taxon>Copepoda</taxon>
        <taxon>Harpacticoida</taxon>
        <taxon>Harpacticidae</taxon>
        <taxon>Tigriopus</taxon>
    </lineage>
</organism>
<dbReference type="GO" id="GO:0004252">
    <property type="term" value="F:serine-type endopeptidase activity"/>
    <property type="evidence" value="ECO:0007669"/>
    <property type="project" value="InterPro"/>
</dbReference>
<dbReference type="EMBL" id="VCGU01000005">
    <property type="protein sequence ID" value="TRY74617.1"/>
    <property type="molecule type" value="Genomic_DNA"/>
</dbReference>
<dbReference type="InterPro" id="IPR009003">
    <property type="entry name" value="Peptidase_S1_PA"/>
</dbReference>
<evidence type="ECO:0000313" key="2">
    <source>
        <dbReference type="EMBL" id="TRY74617.1"/>
    </source>
</evidence>
<sequence>MTSTNGSLSEAFKEATLHHVPFSTCQNAFNQNLANNIVCTTTGSGTSCHGDSGSAVTNLRNGRYFIDGVVSFGPPNCEDDPSGNAEVFDNLGFINQFL</sequence>
<evidence type="ECO:0000259" key="1">
    <source>
        <dbReference type="Pfam" id="PF00089"/>
    </source>
</evidence>